<feature type="compositionally biased region" description="Acidic residues" evidence="2">
    <location>
        <begin position="9"/>
        <end position="20"/>
    </location>
</feature>
<dbReference type="InterPro" id="IPR035905">
    <property type="entry name" value="Barstar-like_sf"/>
</dbReference>
<evidence type="ECO:0000313" key="4">
    <source>
        <dbReference type="EMBL" id="GAA1493449.1"/>
    </source>
</evidence>
<dbReference type="Proteomes" id="UP001501742">
    <property type="component" value="Unassembled WGS sequence"/>
</dbReference>
<feature type="domain" description="Barstar (barnase inhibitor)" evidence="3">
    <location>
        <begin position="117"/>
        <end position="205"/>
    </location>
</feature>
<gene>
    <name evidence="4" type="ORF">GCM10009627_17950</name>
</gene>
<proteinExistence type="inferred from homology"/>
<dbReference type="SUPFAM" id="SSF52038">
    <property type="entry name" value="Barstar-related"/>
    <property type="match status" value="1"/>
</dbReference>
<evidence type="ECO:0000313" key="5">
    <source>
        <dbReference type="Proteomes" id="UP001501742"/>
    </source>
</evidence>
<sequence length="218" mass="24660">MPTAHEERDTDDVEHDEEGDGCLRRRPERSAKRQEAGRDERACRFRSISRLLVGEIGRGKTPDLVSHYGSSVPAFTTDDVLGNRLDFEIARDGFVRRLRDDAVLRDAETWFRREGYRVTELNAGAWNDDKQMHAAFATGLQFPGHFGNNLDALDDCMSNVAEADHGWDASETGLVLILSGFDRFAQRLPRTADHVQDILRRQGRYAALFGNRLLTILS</sequence>
<dbReference type="InterPro" id="IPR000468">
    <property type="entry name" value="Barstar"/>
</dbReference>
<feature type="compositionally biased region" description="Basic and acidic residues" evidence="2">
    <location>
        <begin position="21"/>
        <end position="37"/>
    </location>
</feature>
<evidence type="ECO:0000256" key="2">
    <source>
        <dbReference type="SAM" id="MobiDB-lite"/>
    </source>
</evidence>
<protein>
    <recommendedName>
        <fullName evidence="3">Barstar (barnase inhibitor) domain-containing protein</fullName>
    </recommendedName>
</protein>
<name>A0ABP4K5I6_9MICO</name>
<comment type="caution">
    <text evidence="4">The sequence shown here is derived from an EMBL/GenBank/DDBJ whole genome shotgun (WGS) entry which is preliminary data.</text>
</comment>
<keyword evidence="5" id="KW-1185">Reference proteome</keyword>
<feature type="region of interest" description="Disordered" evidence="2">
    <location>
        <begin position="1"/>
        <end position="37"/>
    </location>
</feature>
<dbReference type="Gene3D" id="3.30.370.10">
    <property type="entry name" value="Barstar-like"/>
    <property type="match status" value="1"/>
</dbReference>
<evidence type="ECO:0000256" key="1">
    <source>
        <dbReference type="ARBA" id="ARBA00006845"/>
    </source>
</evidence>
<dbReference type="Pfam" id="PF01337">
    <property type="entry name" value="Barstar"/>
    <property type="match status" value="1"/>
</dbReference>
<organism evidence="4 5">
    <name type="scientific">Curtobacterium herbarum</name>
    <dbReference type="NCBI Taxonomy" id="150122"/>
    <lineage>
        <taxon>Bacteria</taxon>
        <taxon>Bacillati</taxon>
        <taxon>Actinomycetota</taxon>
        <taxon>Actinomycetes</taxon>
        <taxon>Micrococcales</taxon>
        <taxon>Microbacteriaceae</taxon>
        <taxon>Curtobacterium</taxon>
    </lineage>
</organism>
<dbReference type="EMBL" id="BAAAJX010000006">
    <property type="protein sequence ID" value="GAA1493449.1"/>
    <property type="molecule type" value="Genomic_DNA"/>
</dbReference>
<accession>A0ABP4K5I6</accession>
<comment type="similarity">
    <text evidence="1">Belongs to the barstar family.</text>
</comment>
<evidence type="ECO:0000259" key="3">
    <source>
        <dbReference type="Pfam" id="PF01337"/>
    </source>
</evidence>
<reference evidence="5" key="1">
    <citation type="journal article" date="2019" name="Int. J. Syst. Evol. Microbiol.">
        <title>The Global Catalogue of Microorganisms (GCM) 10K type strain sequencing project: providing services to taxonomists for standard genome sequencing and annotation.</title>
        <authorList>
            <consortium name="The Broad Institute Genomics Platform"/>
            <consortium name="The Broad Institute Genome Sequencing Center for Infectious Disease"/>
            <person name="Wu L."/>
            <person name="Ma J."/>
        </authorList>
    </citation>
    <scope>NUCLEOTIDE SEQUENCE [LARGE SCALE GENOMIC DNA]</scope>
    <source>
        <strain evidence="5">JCM 12140</strain>
    </source>
</reference>